<evidence type="ECO:0000256" key="1">
    <source>
        <dbReference type="ARBA" id="ARBA00006479"/>
    </source>
</evidence>
<evidence type="ECO:0000313" key="2">
    <source>
        <dbReference type="EMBL" id="MBP1043476.1"/>
    </source>
</evidence>
<evidence type="ECO:0000313" key="3">
    <source>
        <dbReference type="Proteomes" id="UP000674938"/>
    </source>
</evidence>
<dbReference type="EMBL" id="JAEEGA010000016">
    <property type="protein sequence ID" value="MBP1043476.1"/>
    <property type="molecule type" value="Genomic_DNA"/>
</dbReference>
<dbReference type="SUPFAM" id="SSF53067">
    <property type="entry name" value="Actin-like ATPase domain"/>
    <property type="match status" value="1"/>
</dbReference>
<protein>
    <submittedName>
        <fullName evidence="2">ROK family protein</fullName>
    </submittedName>
</protein>
<accession>A0A940PH65</accession>
<dbReference type="PANTHER" id="PTHR18964:SF149">
    <property type="entry name" value="BIFUNCTIONAL UDP-N-ACETYLGLUCOSAMINE 2-EPIMERASE_N-ACETYLMANNOSAMINE KINASE"/>
    <property type="match status" value="1"/>
</dbReference>
<gene>
    <name evidence="2" type="ORF">I6N95_20845</name>
</gene>
<comment type="similarity">
    <text evidence="1">Belongs to the ROK (NagC/XylR) family.</text>
</comment>
<proteinExistence type="inferred from homology"/>
<dbReference type="AlphaFoldDB" id="A0A940PH65"/>
<comment type="caution">
    <text evidence="2">The sequence shown here is derived from an EMBL/GenBank/DDBJ whole genome shotgun (WGS) entry which is preliminary data.</text>
</comment>
<dbReference type="Pfam" id="PF00480">
    <property type="entry name" value="ROK"/>
    <property type="match status" value="1"/>
</dbReference>
<dbReference type="PANTHER" id="PTHR18964">
    <property type="entry name" value="ROK (REPRESSOR, ORF, KINASE) FAMILY"/>
    <property type="match status" value="1"/>
</dbReference>
<name>A0A940PH65_9ENTE</name>
<dbReference type="InterPro" id="IPR000600">
    <property type="entry name" value="ROK"/>
</dbReference>
<keyword evidence="3" id="KW-1185">Reference proteome</keyword>
<dbReference type="InterPro" id="IPR043129">
    <property type="entry name" value="ATPase_NBD"/>
</dbReference>
<reference evidence="2" key="1">
    <citation type="submission" date="2020-12" db="EMBL/GenBank/DDBJ databases">
        <title>Vagococcus allomyrinae sp. nov. and Enterococcus lavae sp. nov., isolated from the larvae of Allomyrina dichotoma.</title>
        <authorList>
            <person name="Lee S.D."/>
        </authorList>
    </citation>
    <scope>NUCLEOTIDE SEQUENCE</scope>
    <source>
        <strain evidence="2">BWB3-3</strain>
    </source>
</reference>
<dbReference type="RefSeq" id="WP_209531288.1">
    <property type="nucleotide sequence ID" value="NZ_JAEEGA010000016.1"/>
</dbReference>
<organism evidence="2 3">
    <name type="scientific">Vagococcus allomyrinae</name>
    <dbReference type="NCBI Taxonomy" id="2794353"/>
    <lineage>
        <taxon>Bacteria</taxon>
        <taxon>Bacillati</taxon>
        <taxon>Bacillota</taxon>
        <taxon>Bacilli</taxon>
        <taxon>Lactobacillales</taxon>
        <taxon>Enterococcaceae</taxon>
        <taxon>Vagococcus</taxon>
    </lineage>
</organism>
<dbReference type="Proteomes" id="UP000674938">
    <property type="component" value="Unassembled WGS sequence"/>
</dbReference>
<sequence>MSGYYFLMDVGGTTIKVNCLNEKREPLFITNREFPARSQADKATILTNFQHIMISINQEIMAQGYELLGVGVAFPGPFNYQEGYSLMKGMRKYDDIYRVNLKALIKEWLVSYFQLEVPVVFENDATSFGLGEYDQRHSLEPGRGIYLTLGTGCGSAFIAAGQLVHGYGLNDQGMLYDSPFKESRIDDYLSANGLRLLSEMYYQEPLTGYQLFLKSEQGEAEALQVFAEFGQWIVEALEPFVDRFKPDELVFGGEISASLPYFYPALVKFGDLAIRKSQNTSLATLQGLTTLLQTR</sequence>
<dbReference type="Gene3D" id="3.30.420.40">
    <property type="match status" value="2"/>
</dbReference>